<dbReference type="Gene3D" id="2.40.70.10">
    <property type="entry name" value="Acid Proteases"/>
    <property type="match status" value="1"/>
</dbReference>
<dbReference type="OMA" id="GICETSF"/>
<accession>Q4N5U8</accession>
<keyword evidence="2" id="KW-1185">Reference proteome</keyword>
<sequence length="510" mass="57984">MVINLSLILTLYSLLFCRIFLIVRSEEILVSEPNIVDYNVDSIPLEFVPGTGYVAKVEVGGQLLNLLINSNVCGIILFENTNRICFKDDKGTCYDPYKSKTASWCSNTAICVPGRFNFQCKETNSPTQIRELTATIVRINSDIFKIYSIEGFESIKIAVDRKKAPYSFDKVPVKLARSLDRYDRKIFTNVDGILGISGSDMCCRSNPWEMVIRDYRGFFVLDINPVQNIRFPSKLFLGTDRVPEEDIIWSEKRQTGGIFTNSLIQFTIYDLKMCNTCLFGRTSSNWEAVIDLTTPYLVLPKNFWMTMMTYLPVDKSCFNEGLSPRLCKLTDGNRLFPIIEFKLSESYYLNFEKVQNPPITIPLENLLYDDGTSKTILVIPDETNERPAYTLNPTIKFGYKVLESLNVVVDTDGYRVGFISKNQLVGSFSKCAEVPQCVGDQIYEPALNVCLNPICSIWLMKRLNPDKGICETSFVAKVVITTLISALVIAELYCNFARKHILRITSRLCR</sequence>
<comment type="caution">
    <text evidence="1">The sequence shown here is derived from an EMBL/GenBank/DDBJ whole genome shotgun (WGS) entry which is preliminary data.</text>
</comment>
<proteinExistence type="predicted"/>
<dbReference type="eggNOG" id="ENOG502S70F">
    <property type="taxonomic scope" value="Eukaryota"/>
</dbReference>
<dbReference type="InParanoid" id="Q4N5U8"/>
<dbReference type="FunCoup" id="Q4N5U8">
    <property type="interactions" value="11"/>
</dbReference>
<reference evidence="1 2" key="1">
    <citation type="journal article" date="2005" name="Science">
        <title>Genome sequence of Theileria parva, a bovine pathogen that transforms lymphocytes.</title>
        <authorList>
            <person name="Gardner M.J."/>
            <person name="Bishop R."/>
            <person name="Shah T."/>
            <person name="de Villiers E.P."/>
            <person name="Carlton J.M."/>
            <person name="Hall N."/>
            <person name="Ren Q."/>
            <person name="Paulsen I.T."/>
            <person name="Pain A."/>
            <person name="Berriman M."/>
            <person name="Wilson R.J.M."/>
            <person name="Sato S."/>
            <person name="Ralph S.A."/>
            <person name="Mann D.J."/>
            <person name="Xiong Z."/>
            <person name="Shallom S.J."/>
            <person name="Weidman J."/>
            <person name="Jiang L."/>
            <person name="Lynn J."/>
            <person name="Weaver B."/>
            <person name="Shoaibi A."/>
            <person name="Domingo A.R."/>
            <person name="Wasawo D."/>
            <person name="Crabtree J."/>
            <person name="Wortman J.R."/>
            <person name="Haas B."/>
            <person name="Angiuoli S.V."/>
            <person name="Creasy T.H."/>
            <person name="Lu C."/>
            <person name="Suh B."/>
            <person name="Silva J.C."/>
            <person name="Utterback T.R."/>
            <person name="Feldblyum T.V."/>
            <person name="Pertea M."/>
            <person name="Allen J."/>
            <person name="Nierman W.C."/>
            <person name="Taracha E.L.N."/>
            <person name="Salzberg S.L."/>
            <person name="White O.R."/>
            <person name="Fitzhugh H.A."/>
            <person name="Morzaria S."/>
            <person name="Venter J.C."/>
            <person name="Fraser C.M."/>
            <person name="Nene V."/>
        </authorList>
    </citation>
    <scope>NUCLEOTIDE SEQUENCE [LARGE SCALE GENOMIC DNA]</scope>
    <source>
        <strain evidence="1 2">Muguga</strain>
    </source>
</reference>
<dbReference type="SUPFAM" id="SSF50630">
    <property type="entry name" value="Acid proteases"/>
    <property type="match status" value="1"/>
</dbReference>
<dbReference type="GeneID" id="3501519"/>
<dbReference type="VEuPathDB" id="PiroplasmaDB:TpMuguga_02g00194"/>
<dbReference type="RefSeq" id="XP_764758.1">
    <property type="nucleotide sequence ID" value="XM_759665.1"/>
</dbReference>
<dbReference type="InterPro" id="IPR021109">
    <property type="entry name" value="Peptidase_aspartic_dom_sf"/>
</dbReference>
<evidence type="ECO:0000313" key="1">
    <source>
        <dbReference type="EMBL" id="EAN32475.1"/>
    </source>
</evidence>
<evidence type="ECO:0008006" key="3">
    <source>
        <dbReference type="Google" id="ProtNLM"/>
    </source>
</evidence>
<name>Q4N5U8_THEPA</name>
<gene>
    <name evidence="1" type="ordered locus">TP02_0194</name>
</gene>
<organism evidence="1 2">
    <name type="scientific">Theileria parva</name>
    <name type="common">East coast fever infection agent</name>
    <dbReference type="NCBI Taxonomy" id="5875"/>
    <lineage>
        <taxon>Eukaryota</taxon>
        <taxon>Sar</taxon>
        <taxon>Alveolata</taxon>
        <taxon>Apicomplexa</taxon>
        <taxon>Aconoidasida</taxon>
        <taxon>Piroplasmida</taxon>
        <taxon>Theileriidae</taxon>
        <taxon>Theileria</taxon>
    </lineage>
</organism>
<dbReference type="AlphaFoldDB" id="Q4N5U8"/>
<dbReference type="KEGG" id="tpv:TP02_0194"/>
<dbReference type="Proteomes" id="UP000001949">
    <property type="component" value="Unassembled WGS sequence"/>
</dbReference>
<evidence type="ECO:0000313" key="2">
    <source>
        <dbReference type="Proteomes" id="UP000001949"/>
    </source>
</evidence>
<dbReference type="EMBL" id="AAGK01000002">
    <property type="protein sequence ID" value="EAN32475.1"/>
    <property type="molecule type" value="Genomic_DNA"/>
</dbReference>
<protein>
    <recommendedName>
        <fullName evidence="3">Erythrocyte membrane-associated malaria antigen-like</fullName>
    </recommendedName>
</protein>